<sequence>MVDVGCCEVEIFIILQYTQSHTMDVQYIDSQEPQPIQIDDDYYSLPTHTPKSEVAESRITLDDYLRAKYQ</sequence>
<proteinExistence type="predicted"/>
<dbReference type="EMBL" id="CCYD01001611">
    <property type="protein sequence ID" value="CEG45600.1"/>
    <property type="molecule type" value="Genomic_DNA"/>
</dbReference>
<keyword evidence="2" id="KW-1185">Reference proteome</keyword>
<organism evidence="1 2">
    <name type="scientific">Plasmopara halstedii</name>
    <name type="common">Downy mildew of sunflower</name>
    <dbReference type="NCBI Taxonomy" id="4781"/>
    <lineage>
        <taxon>Eukaryota</taxon>
        <taxon>Sar</taxon>
        <taxon>Stramenopiles</taxon>
        <taxon>Oomycota</taxon>
        <taxon>Peronosporomycetes</taxon>
        <taxon>Peronosporales</taxon>
        <taxon>Peronosporaceae</taxon>
        <taxon>Plasmopara</taxon>
    </lineage>
</organism>
<evidence type="ECO:0000313" key="1">
    <source>
        <dbReference type="EMBL" id="CEG45600.1"/>
    </source>
</evidence>
<dbReference type="RefSeq" id="XP_024581969.1">
    <property type="nucleotide sequence ID" value="XM_024716363.1"/>
</dbReference>
<name>A0A0P1AVP2_PLAHL</name>
<dbReference type="OrthoDB" id="131032at2759"/>
<dbReference type="AlphaFoldDB" id="A0A0P1AVP2"/>
<dbReference type="Proteomes" id="UP000054928">
    <property type="component" value="Unassembled WGS sequence"/>
</dbReference>
<dbReference type="GeneID" id="36396941"/>
<reference evidence="2" key="1">
    <citation type="submission" date="2014-09" db="EMBL/GenBank/DDBJ databases">
        <authorList>
            <person name="Sharma Rahul"/>
            <person name="Thines Marco"/>
        </authorList>
    </citation>
    <scope>NUCLEOTIDE SEQUENCE [LARGE SCALE GENOMIC DNA]</scope>
</reference>
<accession>A0A0P1AVP2</accession>
<protein>
    <submittedName>
        <fullName evidence="1">Uncharacterized protein</fullName>
    </submittedName>
</protein>
<evidence type="ECO:0000313" key="2">
    <source>
        <dbReference type="Proteomes" id="UP000054928"/>
    </source>
</evidence>